<dbReference type="PANTHER" id="PTHR43381:SF5">
    <property type="entry name" value="TR-TYPE G DOMAIN-CONTAINING PROTEIN"/>
    <property type="match status" value="1"/>
</dbReference>
<dbReference type="EMBL" id="CP025544">
    <property type="protein sequence ID" value="AXK60755.1"/>
    <property type="molecule type" value="Genomic_DNA"/>
</dbReference>
<keyword evidence="5 8" id="KW-0648">Protein biosynthesis</keyword>
<keyword evidence="11" id="KW-1185">Reference proteome</keyword>
<dbReference type="InterPro" id="IPR000178">
    <property type="entry name" value="TF_IF2_bacterial-like"/>
</dbReference>
<dbReference type="RefSeq" id="WP_115585770.1">
    <property type="nucleotide sequence ID" value="NZ_CP025544.1"/>
</dbReference>
<dbReference type="InterPro" id="IPR027417">
    <property type="entry name" value="P-loop_NTPase"/>
</dbReference>
<dbReference type="NCBIfam" id="TIGR00231">
    <property type="entry name" value="small_GTP"/>
    <property type="match status" value="1"/>
</dbReference>
<dbReference type="FunFam" id="3.40.50.300:FF:000019">
    <property type="entry name" value="Translation initiation factor IF-2"/>
    <property type="match status" value="1"/>
</dbReference>
<comment type="function">
    <text evidence="8">One of the essential components for the initiation of protein synthesis. Protects formylmethionyl-tRNA from spontaneous hydrolysis and promotes its binding to the 30S ribosomal subunits. Also involved in the hydrolysis of GTP during the formation of the 70S ribosomal complex.</text>
</comment>
<dbReference type="PROSITE" id="PS51722">
    <property type="entry name" value="G_TR_2"/>
    <property type="match status" value="1"/>
</dbReference>
<dbReference type="Pfam" id="PF00009">
    <property type="entry name" value="GTP_EFTU"/>
    <property type="match status" value="1"/>
</dbReference>
<evidence type="ECO:0000256" key="3">
    <source>
        <dbReference type="ARBA" id="ARBA00022540"/>
    </source>
</evidence>
<organism evidence="10 11">
    <name type="scientific">Candidatus Chromulinivorax destructor</name>
    <dbReference type="NCBI Taxonomy" id="2066483"/>
    <lineage>
        <taxon>Bacteria</taxon>
        <taxon>Candidatus Babelota</taxon>
        <taxon>Candidatus Babeliae</taxon>
        <taxon>Candidatus Babeliales</taxon>
        <taxon>Candidatus Chromulinivoraceae</taxon>
        <taxon>Candidatus Chromulinivorax</taxon>
    </lineage>
</organism>
<dbReference type="SUPFAM" id="SSF50447">
    <property type="entry name" value="Translation proteins"/>
    <property type="match status" value="2"/>
</dbReference>
<protein>
    <recommendedName>
        <fullName evidence="2 7">Translation initiation factor IF-2</fullName>
    </recommendedName>
</protein>
<dbReference type="Proteomes" id="UP000254834">
    <property type="component" value="Chromosome"/>
</dbReference>
<dbReference type="AlphaFoldDB" id="A0A345ZBT8"/>
<dbReference type="FunFam" id="3.40.50.10050:FF:000001">
    <property type="entry name" value="Translation initiation factor IF-2"/>
    <property type="match status" value="1"/>
</dbReference>
<evidence type="ECO:0000313" key="11">
    <source>
        <dbReference type="Proteomes" id="UP000254834"/>
    </source>
</evidence>
<reference evidence="10 11" key="1">
    <citation type="submission" date="2017-12" db="EMBL/GenBank/DDBJ databases">
        <title>Chromulinavorax destructans is a abundant pathogen of dominant heterotrophic picoflagllates.</title>
        <authorList>
            <person name="Deeg C.M."/>
            <person name="Zimmer M."/>
            <person name="Suttle C.A."/>
        </authorList>
    </citation>
    <scope>NUCLEOTIDE SEQUENCE [LARGE SCALE GENOMIC DNA]</scope>
    <source>
        <strain evidence="10 11">SeV1</strain>
    </source>
</reference>
<dbReference type="Gene3D" id="3.40.50.300">
    <property type="entry name" value="P-loop containing nucleotide triphosphate hydrolases"/>
    <property type="match status" value="1"/>
</dbReference>
<evidence type="ECO:0000256" key="8">
    <source>
        <dbReference type="RuleBase" id="RU000644"/>
    </source>
</evidence>
<evidence type="ECO:0000256" key="1">
    <source>
        <dbReference type="ARBA" id="ARBA00007733"/>
    </source>
</evidence>
<dbReference type="OrthoDB" id="9811804at2"/>
<dbReference type="GO" id="GO:0005737">
    <property type="term" value="C:cytoplasm"/>
    <property type="evidence" value="ECO:0007669"/>
    <property type="project" value="UniProtKB-UniRule"/>
</dbReference>
<gene>
    <name evidence="10" type="primary">infB</name>
    <name evidence="10" type="ORF">C0J27_03295</name>
</gene>
<dbReference type="SUPFAM" id="SSF52156">
    <property type="entry name" value="Initiation factor IF2/eIF5b, domain 3"/>
    <property type="match status" value="1"/>
</dbReference>
<dbReference type="Pfam" id="PF22042">
    <property type="entry name" value="EF-G_D2"/>
    <property type="match status" value="1"/>
</dbReference>
<feature type="domain" description="Tr-type G" evidence="9">
    <location>
        <begin position="146"/>
        <end position="316"/>
    </location>
</feature>
<evidence type="ECO:0000256" key="7">
    <source>
        <dbReference type="NCBIfam" id="TIGR00487"/>
    </source>
</evidence>
<dbReference type="KEGG" id="cdes:C0J27_03295"/>
<evidence type="ECO:0000259" key="9">
    <source>
        <dbReference type="PROSITE" id="PS51722"/>
    </source>
</evidence>
<dbReference type="NCBIfam" id="TIGR00487">
    <property type="entry name" value="IF-2"/>
    <property type="match status" value="1"/>
</dbReference>
<dbReference type="InterPro" id="IPR009000">
    <property type="entry name" value="Transl_B-barrel_sf"/>
</dbReference>
<dbReference type="InterPro" id="IPR005225">
    <property type="entry name" value="Small_GTP-bd"/>
</dbReference>
<dbReference type="Gene3D" id="2.40.30.10">
    <property type="entry name" value="Translation factors"/>
    <property type="match status" value="2"/>
</dbReference>
<dbReference type="InterPro" id="IPR000795">
    <property type="entry name" value="T_Tr_GTP-bd_dom"/>
</dbReference>
<proteinExistence type="inferred from homology"/>
<evidence type="ECO:0000313" key="10">
    <source>
        <dbReference type="EMBL" id="AXK60755.1"/>
    </source>
</evidence>
<dbReference type="PANTHER" id="PTHR43381">
    <property type="entry name" value="TRANSLATION INITIATION FACTOR IF-2-RELATED"/>
    <property type="match status" value="1"/>
</dbReference>
<dbReference type="GO" id="GO:0005525">
    <property type="term" value="F:GTP binding"/>
    <property type="evidence" value="ECO:0007669"/>
    <property type="project" value="UniProtKB-KW"/>
</dbReference>
<evidence type="ECO:0000256" key="4">
    <source>
        <dbReference type="ARBA" id="ARBA00022741"/>
    </source>
</evidence>
<accession>A0A345ZBT8</accession>
<keyword evidence="6" id="KW-0342">GTP-binding</keyword>
<dbReference type="GO" id="GO:0003924">
    <property type="term" value="F:GTPase activity"/>
    <property type="evidence" value="ECO:0007669"/>
    <property type="project" value="InterPro"/>
</dbReference>
<dbReference type="InterPro" id="IPR036925">
    <property type="entry name" value="TIF_IF2_dom3_sf"/>
</dbReference>
<dbReference type="InterPro" id="IPR053905">
    <property type="entry name" value="EF-G-like_DII"/>
</dbReference>
<name>A0A345ZBT8_9BACT</name>
<evidence type="ECO:0000256" key="2">
    <source>
        <dbReference type="ARBA" id="ARBA00020675"/>
    </source>
</evidence>
<dbReference type="Pfam" id="PF11987">
    <property type="entry name" value="IF-2"/>
    <property type="match status" value="1"/>
</dbReference>
<dbReference type="InterPro" id="IPR044145">
    <property type="entry name" value="IF2_II"/>
</dbReference>
<evidence type="ECO:0000256" key="5">
    <source>
        <dbReference type="ARBA" id="ARBA00022917"/>
    </source>
</evidence>
<keyword evidence="4" id="KW-0547">Nucleotide-binding</keyword>
<dbReference type="CDD" id="cd03702">
    <property type="entry name" value="IF2_mtIF2_II"/>
    <property type="match status" value="1"/>
</dbReference>
<sequence length="627" mass="68258">MRIYEFSKKFDVAVKDIVELLKERGVRRADAEFMLTDSHISFLKKRFHIGAVKEPVQTAHVNVDIEDKEVSLGDLAQRLGRPASEVIVLLLKRGIVANINKLLPRDVLAIVAKEYGATLVDTVKDTVNKSNVVKESLQKEQVVQEKRDPVVVIVGHVDHGKTTLLDYIRKTKVALGEAGGITQHLGAYSVPTNHGNVVFLDTPGHEAFSVMRERGVSVADVVALVVAADDGVRPQTIESIKAAQSLKAPIVVVINKIDKVDSLRIETVKRELSQYGLLSDEWGGETPYALISAKTGAGVDELIELLALQADMLDLVTSSAVAARGYVLESQIQKGRGAVASLLLHCGTLSVGDFFICGKVDGRVNSIVDGTGKSLKSVGPSKPVLVSGFYDFPKAGDLLQASSQKEVKKHQSEVEKDVQVKQLYDASQAAINVIVKVGSFSSLDAVVQSLQAITVNRALPIRVISSGVGDINERDIEFAEQAHALIYGLDVKVERNAAALKSEVQVNIYNIIYKLLDDAREAVLKTKKPEYIETQLGKAIVKAIFKVNSSIIAGAGVHEGALKKGQFVAIYRNSKKIGEGIIKSLQKDKRAVDTAPEGFDCAFRIDTFESWKMGDEVICFSREEKKD</sequence>
<evidence type="ECO:0000256" key="6">
    <source>
        <dbReference type="ARBA" id="ARBA00023134"/>
    </source>
</evidence>
<dbReference type="CDD" id="cd01887">
    <property type="entry name" value="IF2_eIF5B"/>
    <property type="match status" value="1"/>
</dbReference>
<dbReference type="SUPFAM" id="SSF52540">
    <property type="entry name" value="P-loop containing nucleoside triphosphate hydrolases"/>
    <property type="match status" value="1"/>
</dbReference>
<dbReference type="InterPro" id="IPR015760">
    <property type="entry name" value="TIF_IF2"/>
</dbReference>
<keyword evidence="3 8" id="KW-0396">Initiation factor</keyword>
<dbReference type="InterPro" id="IPR023115">
    <property type="entry name" value="TIF_IF2_dom3"/>
</dbReference>
<dbReference type="GO" id="GO:0003743">
    <property type="term" value="F:translation initiation factor activity"/>
    <property type="evidence" value="ECO:0007669"/>
    <property type="project" value="UniProtKB-UniRule"/>
</dbReference>
<comment type="similarity">
    <text evidence="1 8">Belongs to the TRAFAC class translation factor GTPase superfamily. Classic translation factor GTPase family. IF-2 subfamily.</text>
</comment>